<evidence type="ECO:0000256" key="3">
    <source>
        <dbReference type="ARBA" id="ARBA00020902"/>
    </source>
</evidence>
<dbReference type="AlphaFoldDB" id="A0A6M5YXX8"/>
<dbReference type="EC" id="2.4.1.182" evidence="2 10"/>
<evidence type="ECO:0000256" key="7">
    <source>
        <dbReference type="ARBA" id="ARBA00022679"/>
    </source>
</evidence>
<evidence type="ECO:0000256" key="9">
    <source>
        <dbReference type="ARBA" id="ARBA00048975"/>
    </source>
</evidence>
<accession>A0A6M5YXX8</accession>
<evidence type="ECO:0000313" key="12">
    <source>
        <dbReference type="Proteomes" id="UP000503447"/>
    </source>
</evidence>
<comment type="catalytic activity">
    <reaction evidence="9">
        <text>a lipid X + a UDP-2-N,3-O-bis[(3R)-3-hydroxyacyl]-alpha-D-glucosamine = a lipid A disaccharide + UDP + H(+)</text>
        <dbReference type="Rhea" id="RHEA:67828"/>
        <dbReference type="ChEBI" id="CHEBI:15378"/>
        <dbReference type="ChEBI" id="CHEBI:58223"/>
        <dbReference type="ChEBI" id="CHEBI:137748"/>
        <dbReference type="ChEBI" id="CHEBI:176338"/>
        <dbReference type="ChEBI" id="CHEBI:176343"/>
        <dbReference type="EC" id="2.4.1.182"/>
    </reaction>
</comment>
<keyword evidence="5" id="KW-0441">Lipid A biosynthesis</keyword>
<gene>
    <name evidence="11" type="ORF">FTUN_6450</name>
</gene>
<comment type="function">
    <text evidence="1">Condensation of UDP-2,3-diacylglucosamine and 2,3-diacylglucosamine-1-phosphate to form lipid A disaccharide, a precursor of lipid A, a phosphorylated glycolipid that anchors the lipopolysaccharide to the outer membrane of the cell.</text>
</comment>
<dbReference type="GO" id="GO:0016020">
    <property type="term" value="C:membrane"/>
    <property type="evidence" value="ECO:0007669"/>
    <property type="project" value="GOC"/>
</dbReference>
<keyword evidence="7 11" id="KW-0808">Transferase</keyword>
<proteinExistence type="predicted"/>
<evidence type="ECO:0000256" key="8">
    <source>
        <dbReference type="ARBA" id="ARBA00023098"/>
    </source>
</evidence>
<evidence type="ECO:0000256" key="10">
    <source>
        <dbReference type="NCBIfam" id="TIGR00215"/>
    </source>
</evidence>
<keyword evidence="4" id="KW-0444">Lipid biosynthesis</keyword>
<evidence type="ECO:0000313" key="11">
    <source>
        <dbReference type="EMBL" id="QJW98855.1"/>
    </source>
</evidence>
<evidence type="ECO:0000256" key="2">
    <source>
        <dbReference type="ARBA" id="ARBA00012687"/>
    </source>
</evidence>
<dbReference type="GO" id="GO:0008915">
    <property type="term" value="F:lipid-A-disaccharide synthase activity"/>
    <property type="evidence" value="ECO:0007669"/>
    <property type="project" value="UniProtKB-UniRule"/>
</dbReference>
<dbReference type="Proteomes" id="UP000503447">
    <property type="component" value="Chromosome"/>
</dbReference>
<dbReference type="KEGG" id="ftj:FTUN_6450"/>
<dbReference type="PANTHER" id="PTHR30372:SF4">
    <property type="entry name" value="LIPID-A-DISACCHARIDE SYNTHASE, MITOCHONDRIAL-RELATED"/>
    <property type="match status" value="1"/>
</dbReference>
<organism evidence="11 12">
    <name type="scientific">Frigoriglobus tundricola</name>
    <dbReference type="NCBI Taxonomy" id="2774151"/>
    <lineage>
        <taxon>Bacteria</taxon>
        <taxon>Pseudomonadati</taxon>
        <taxon>Planctomycetota</taxon>
        <taxon>Planctomycetia</taxon>
        <taxon>Gemmatales</taxon>
        <taxon>Gemmataceae</taxon>
        <taxon>Frigoriglobus</taxon>
    </lineage>
</organism>
<dbReference type="RefSeq" id="WP_171473935.1">
    <property type="nucleotide sequence ID" value="NZ_CP053452.2"/>
</dbReference>
<evidence type="ECO:0000256" key="4">
    <source>
        <dbReference type="ARBA" id="ARBA00022516"/>
    </source>
</evidence>
<keyword evidence="12" id="KW-1185">Reference proteome</keyword>
<dbReference type="GO" id="GO:0005543">
    <property type="term" value="F:phospholipid binding"/>
    <property type="evidence" value="ECO:0007669"/>
    <property type="project" value="TreeGrafter"/>
</dbReference>
<dbReference type="GO" id="GO:0009245">
    <property type="term" value="P:lipid A biosynthetic process"/>
    <property type="evidence" value="ECO:0007669"/>
    <property type="project" value="UniProtKB-UniRule"/>
</dbReference>
<name>A0A6M5YXX8_9BACT</name>
<keyword evidence="6 11" id="KW-0328">Glycosyltransferase</keyword>
<dbReference type="EMBL" id="CP053452">
    <property type="protein sequence ID" value="QJW98855.1"/>
    <property type="molecule type" value="Genomic_DNA"/>
</dbReference>
<reference evidence="12" key="1">
    <citation type="submission" date="2020-05" db="EMBL/GenBank/DDBJ databases">
        <title>Frigoriglobus tundricola gen. nov., sp. nov., a psychrotolerant cellulolytic planctomycete of the family Gemmataceae with two divergent copies of 16S rRNA gene.</title>
        <authorList>
            <person name="Kulichevskaya I.S."/>
            <person name="Ivanova A.A."/>
            <person name="Naumoff D.G."/>
            <person name="Beletsky A.V."/>
            <person name="Rijpstra W.I.C."/>
            <person name="Sinninghe Damste J.S."/>
            <person name="Mardanov A.V."/>
            <person name="Ravin N.V."/>
            <person name="Dedysh S.N."/>
        </authorList>
    </citation>
    <scope>NUCLEOTIDE SEQUENCE [LARGE SCALE GENOMIC DNA]</scope>
    <source>
        <strain evidence="12">PL17</strain>
    </source>
</reference>
<dbReference type="PANTHER" id="PTHR30372">
    <property type="entry name" value="LIPID-A-DISACCHARIDE SYNTHASE"/>
    <property type="match status" value="1"/>
</dbReference>
<protein>
    <recommendedName>
        <fullName evidence="3 10">Lipid-A-disaccharide synthase</fullName>
        <ecNumber evidence="2 10">2.4.1.182</ecNumber>
    </recommendedName>
</protein>
<dbReference type="InterPro" id="IPR003835">
    <property type="entry name" value="Glyco_trans_19"/>
</dbReference>
<dbReference type="Pfam" id="PF02684">
    <property type="entry name" value="LpxB"/>
    <property type="match status" value="1"/>
</dbReference>
<dbReference type="NCBIfam" id="TIGR00215">
    <property type="entry name" value="lpxB"/>
    <property type="match status" value="1"/>
</dbReference>
<dbReference type="SUPFAM" id="SSF53756">
    <property type="entry name" value="UDP-Glycosyltransferase/glycogen phosphorylase"/>
    <property type="match status" value="1"/>
</dbReference>
<keyword evidence="8" id="KW-0443">Lipid metabolism</keyword>
<evidence type="ECO:0000256" key="5">
    <source>
        <dbReference type="ARBA" id="ARBA00022556"/>
    </source>
</evidence>
<sequence>MKIFLSAGEPSGDLHGANLIRAIHARQPGTKITAFGGALMRDAGAEIVYPLTDLAVMGLPQVIMNFPTFLRVGALAIRHIRSARPDAVVLIDYPGFHIAIAKRLRAYGVPVYYFVPPQLWAWKQWRVRSVRKYFTGVLTALPFEDDWFRSRHVATHYIGHPYFDELARQQLDPAFLAAERAKPGTRVAVLPGSRNREILANTAMMLSAARKIHAARPDTRFLVAAFNARQAEAVRAQLPPGVPIDVHSGRTPEIIELAEACVAVSGSVSLELMYRAKPTAVVFRMGGYGLWLVRQMIKIKYISLVNLLADETLYPEIATSVDESDWITGHVLGWLNDPVKRAELVGRIAALRDRVAVPGACDRAADYLLNAPALARRLAA</sequence>
<evidence type="ECO:0000256" key="1">
    <source>
        <dbReference type="ARBA" id="ARBA00002056"/>
    </source>
</evidence>
<evidence type="ECO:0000256" key="6">
    <source>
        <dbReference type="ARBA" id="ARBA00022676"/>
    </source>
</evidence>